<accession>A0AAU8CN02</accession>
<dbReference type="AlphaFoldDB" id="A0AAU8CN02"/>
<dbReference type="RefSeq" id="WP_353644225.1">
    <property type="nucleotide sequence ID" value="NZ_CP159253.1"/>
</dbReference>
<gene>
    <name evidence="2" type="ORF">ABVK50_23845</name>
</gene>
<evidence type="ECO:0000313" key="2">
    <source>
        <dbReference type="EMBL" id="XCG48242.1"/>
    </source>
</evidence>
<organism evidence="2">
    <name type="scientific">Mesorhizobium sp. WSM2240</name>
    <dbReference type="NCBI Taxonomy" id="3228851"/>
    <lineage>
        <taxon>Bacteria</taxon>
        <taxon>Pseudomonadati</taxon>
        <taxon>Pseudomonadota</taxon>
        <taxon>Alphaproteobacteria</taxon>
        <taxon>Hyphomicrobiales</taxon>
        <taxon>Phyllobacteriaceae</taxon>
        <taxon>Mesorhizobium</taxon>
    </lineage>
</organism>
<reference evidence="2" key="1">
    <citation type="submission" date="2024-06" db="EMBL/GenBank/DDBJ databases">
        <title>Mesorhizobium karijinii sp. nov., a symbiont of the iconic Swainsona formosa from arid Australia.</title>
        <authorList>
            <person name="Hill Y.J."/>
            <person name="Watkin E.L.J."/>
            <person name="O'Hara G.W."/>
            <person name="Terpolilli J."/>
            <person name="Tye M.L."/>
            <person name="Kohlmeier M.G."/>
        </authorList>
    </citation>
    <scope>NUCLEOTIDE SEQUENCE</scope>
    <source>
        <strain evidence="2">WSM2240</strain>
    </source>
</reference>
<sequence>MELKRIDDSPQVDRDRRGQREIAPLDTKISRETAEALKLIDANIRTAEQKSGYLLVA</sequence>
<evidence type="ECO:0000256" key="1">
    <source>
        <dbReference type="SAM" id="MobiDB-lite"/>
    </source>
</evidence>
<feature type="compositionally biased region" description="Basic and acidic residues" evidence="1">
    <location>
        <begin position="1"/>
        <end position="20"/>
    </location>
</feature>
<dbReference type="EMBL" id="CP159253">
    <property type="protein sequence ID" value="XCG48242.1"/>
    <property type="molecule type" value="Genomic_DNA"/>
</dbReference>
<proteinExistence type="predicted"/>
<name>A0AAU8CN02_9HYPH</name>
<protein>
    <submittedName>
        <fullName evidence="2">Uncharacterized protein</fullName>
    </submittedName>
</protein>
<feature type="region of interest" description="Disordered" evidence="1">
    <location>
        <begin position="1"/>
        <end position="21"/>
    </location>
</feature>